<comment type="caution">
    <text evidence="1">The sequence shown here is derived from an EMBL/GenBank/DDBJ whole genome shotgun (WGS) entry which is preliminary data.</text>
</comment>
<protein>
    <submittedName>
        <fullName evidence="1">Uncharacterized protein</fullName>
    </submittedName>
</protein>
<evidence type="ECO:0000313" key="1">
    <source>
        <dbReference type="EMBL" id="RZU46617.1"/>
    </source>
</evidence>
<gene>
    <name evidence="1" type="ORF">EV385_6692</name>
</gene>
<organism evidence="1 2">
    <name type="scientific">Krasilnikovia cinnamomea</name>
    <dbReference type="NCBI Taxonomy" id="349313"/>
    <lineage>
        <taxon>Bacteria</taxon>
        <taxon>Bacillati</taxon>
        <taxon>Actinomycetota</taxon>
        <taxon>Actinomycetes</taxon>
        <taxon>Micromonosporales</taxon>
        <taxon>Micromonosporaceae</taxon>
        <taxon>Krasilnikovia</taxon>
    </lineage>
</organism>
<dbReference type="EMBL" id="SHKY01000002">
    <property type="protein sequence ID" value="RZU46617.1"/>
    <property type="molecule type" value="Genomic_DNA"/>
</dbReference>
<dbReference type="OrthoDB" id="3872302at2"/>
<proteinExistence type="predicted"/>
<keyword evidence="2" id="KW-1185">Reference proteome</keyword>
<dbReference type="RefSeq" id="WP_130513808.1">
    <property type="nucleotide sequence ID" value="NZ_SHKY01000002.1"/>
</dbReference>
<evidence type="ECO:0000313" key="2">
    <source>
        <dbReference type="Proteomes" id="UP000292564"/>
    </source>
</evidence>
<dbReference type="Proteomes" id="UP000292564">
    <property type="component" value="Unassembled WGS sequence"/>
</dbReference>
<name>A0A4Q7Z7Z0_9ACTN</name>
<dbReference type="AlphaFoldDB" id="A0A4Q7Z7Z0"/>
<sequence length="84" mass="9076">MSTTQPLPPQEEMDPSVAHMLASNFVAELDPHAPSVVYWARIPIAWAQEITAETTRRGLADPAQLVKDLVREGLDRAAAAGAAR</sequence>
<reference evidence="1 2" key="1">
    <citation type="submission" date="2019-02" db="EMBL/GenBank/DDBJ databases">
        <title>Sequencing the genomes of 1000 actinobacteria strains.</title>
        <authorList>
            <person name="Klenk H.-P."/>
        </authorList>
    </citation>
    <scope>NUCLEOTIDE SEQUENCE [LARGE SCALE GENOMIC DNA]</scope>
    <source>
        <strain evidence="1 2">DSM 45162</strain>
    </source>
</reference>
<accession>A0A4Q7Z7Z0</accession>